<proteinExistence type="predicted"/>
<dbReference type="PROSITE" id="PS50262">
    <property type="entry name" value="G_PROTEIN_RECEP_F1_2"/>
    <property type="match status" value="1"/>
</dbReference>
<dbReference type="PANTHER" id="PTHR23017:SF3">
    <property type="entry name" value="G-PROTEIN COUPLED RECEPTORS FAMILY 1 PROFILE DOMAIN-CONTAINING PROTEIN"/>
    <property type="match status" value="1"/>
</dbReference>
<feature type="transmembrane region" description="Helical" evidence="5">
    <location>
        <begin position="12"/>
        <end position="31"/>
    </location>
</feature>
<feature type="transmembrane region" description="Helical" evidence="5">
    <location>
        <begin position="208"/>
        <end position="227"/>
    </location>
</feature>
<keyword evidence="2 5" id="KW-0812">Transmembrane</keyword>
<evidence type="ECO:0000256" key="1">
    <source>
        <dbReference type="ARBA" id="ARBA00004370"/>
    </source>
</evidence>
<dbReference type="WBParaSite" id="L893_g23865.t1">
    <property type="protein sequence ID" value="L893_g23865.t1"/>
    <property type="gene ID" value="L893_g23865"/>
</dbReference>
<dbReference type="CDD" id="cd00637">
    <property type="entry name" value="7tm_classA_rhodopsin-like"/>
    <property type="match status" value="1"/>
</dbReference>
<dbReference type="InterPro" id="IPR017452">
    <property type="entry name" value="GPCR_Rhodpsn_7TM"/>
</dbReference>
<evidence type="ECO:0000256" key="2">
    <source>
        <dbReference type="ARBA" id="ARBA00022692"/>
    </source>
</evidence>
<dbReference type="SUPFAM" id="SSF81321">
    <property type="entry name" value="Family A G protein-coupled receptor-like"/>
    <property type="match status" value="1"/>
</dbReference>
<evidence type="ECO:0000259" key="6">
    <source>
        <dbReference type="PROSITE" id="PS50262"/>
    </source>
</evidence>
<evidence type="ECO:0000256" key="3">
    <source>
        <dbReference type="ARBA" id="ARBA00022989"/>
    </source>
</evidence>
<evidence type="ECO:0000313" key="8">
    <source>
        <dbReference type="WBParaSite" id="L893_g23865.t1"/>
    </source>
</evidence>
<dbReference type="PANTHER" id="PTHR23017">
    <property type="entry name" value="SERPENTINE RECEPTOR, CLASS X"/>
    <property type="match status" value="1"/>
</dbReference>
<protein>
    <submittedName>
        <fullName evidence="8">G_PROTEIN_RECEP_F1_2 domain-containing protein</fullName>
    </submittedName>
</protein>
<dbReference type="AlphaFoldDB" id="A0A1I7Z8L5"/>
<reference evidence="8" key="1">
    <citation type="submission" date="2016-11" db="UniProtKB">
        <authorList>
            <consortium name="WormBaseParasite"/>
        </authorList>
    </citation>
    <scope>IDENTIFICATION</scope>
</reference>
<keyword evidence="4 5" id="KW-0472">Membrane</keyword>
<feature type="domain" description="G-protein coupled receptors family 1 profile" evidence="6">
    <location>
        <begin position="23"/>
        <end position="196"/>
    </location>
</feature>
<comment type="subcellular location">
    <subcellularLocation>
        <location evidence="1">Membrane</location>
    </subcellularLocation>
</comment>
<keyword evidence="3 5" id="KW-1133">Transmembrane helix</keyword>
<keyword evidence="7" id="KW-1185">Reference proteome</keyword>
<name>A0A1I7Z8L5_9BILA</name>
<dbReference type="Pfam" id="PF10328">
    <property type="entry name" value="7TM_GPCR_Srx"/>
    <property type="match status" value="1"/>
</dbReference>
<dbReference type="GO" id="GO:0016020">
    <property type="term" value="C:membrane"/>
    <property type="evidence" value="ECO:0007669"/>
    <property type="project" value="UniProtKB-SubCell"/>
</dbReference>
<evidence type="ECO:0000313" key="7">
    <source>
        <dbReference type="Proteomes" id="UP000095287"/>
    </source>
</evidence>
<dbReference type="InterPro" id="IPR019430">
    <property type="entry name" value="7TM_GPCR_serpentine_rcpt_Srx"/>
</dbReference>
<dbReference type="Proteomes" id="UP000095287">
    <property type="component" value="Unplaced"/>
</dbReference>
<sequence length="328" mass="36890">MSQFNPISAVNITVLVGILGIILNTVLGYALRRASTFGYAFGTICFSQVIANIGLCATFAIVTALMTAINPSWHRTYLGERSGQYVIFFWQASIWNHLLAVVNRTIMVFSPQKYHQMFSEQKVTKKAVALVWALALFQAVPHFIPPCTMVFDPTTFTYGYGSSLCAKINRYYTDALSIIVVTIIGILLVASCLRLVKLRNPCSGVPDELAAAFQLGFFLQVFILYSTGYEYIYLDLRAVHPTYGTAGIALTRPPLRGSLFPPCTRKDSREDSLAKGLLQDDRHNLQRGDTQYPSRKKVSAASRSLTKFNKINIHCYNEMLNEWNYWLF</sequence>
<feature type="transmembrane region" description="Helical" evidence="5">
    <location>
        <begin position="176"/>
        <end position="196"/>
    </location>
</feature>
<evidence type="ECO:0000256" key="4">
    <source>
        <dbReference type="ARBA" id="ARBA00023136"/>
    </source>
</evidence>
<feature type="transmembrane region" description="Helical" evidence="5">
    <location>
        <begin position="38"/>
        <end position="65"/>
    </location>
</feature>
<feature type="transmembrane region" description="Helical" evidence="5">
    <location>
        <begin position="127"/>
        <end position="144"/>
    </location>
</feature>
<dbReference type="Gene3D" id="1.20.1070.10">
    <property type="entry name" value="Rhodopsin 7-helix transmembrane proteins"/>
    <property type="match status" value="1"/>
</dbReference>
<accession>A0A1I7Z8L5</accession>
<organism evidence="7 8">
    <name type="scientific">Steinernema glaseri</name>
    <dbReference type="NCBI Taxonomy" id="37863"/>
    <lineage>
        <taxon>Eukaryota</taxon>
        <taxon>Metazoa</taxon>
        <taxon>Ecdysozoa</taxon>
        <taxon>Nematoda</taxon>
        <taxon>Chromadorea</taxon>
        <taxon>Rhabditida</taxon>
        <taxon>Tylenchina</taxon>
        <taxon>Panagrolaimomorpha</taxon>
        <taxon>Strongyloidoidea</taxon>
        <taxon>Steinernematidae</taxon>
        <taxon>Steinernema</taxon>
    </lineage>
</organism>
<evidence type="ECO:0000256" key="5">
    <source>
        <dbReference type="SAM" id="Phobius"/>
    </source>
</evidence>
<feature type="transmembrane region" description="Helical" evidence="5">
    <location>
        <begin position="85"/>
        <end position="106"/>
    </location>
</feature>